<feature type="region of interest" description="Disordered" evidence="1">
    <location>
        <begin position="204"/>
        <end position="256"/>
    </location>
</feature>
<protein>
    <submittedName>
        <fullName evidence="2 4">Uncharacterized protein</fullName>
    </submittedName>
</protein>
<feature type="region of interest" description="Disordered" evidence="1">
    <location>
        <begin position="154"/>
        <end position="183"/>
    </location>
</feature>
<dbReference type="Proteomes" id="UP000271162">
    <property type="component" value="Unassembled WGS sequence"/>
</dbReference>
<reference evidence="2 3" key="2">
    <citation type="submission" date="2018-11" db="EMBL/GenBank/DDBJ databases">
        <authorList>
            <consortium name="Pathogen Informatics"/>
        </authorList>
    </citation>
    <scope>NUCLEOTIDE SEQUENCE [LARGE SCALE GENOMIC DNA]</scope>
</reference>
<dbReference type="PANTHER" id="PTHR31063">
    <property type="entry name" value="PROTEIN CBG08668"/>
    <property type="match status" value="1"/>
</dbReference>
<dbReference type="WBParaSite" id="NBR_0000099801-mRNA-1">
    <property type="protein sequence ID" value="NBR_0000099801-mRNA-1"/>
    <property type="gene ID" value="NBR_0000099801"/>
</dbReference>
<sequence length="256" mass="28986">MSTYGCDNDEDCRENDFSLQSKPGGGAGKRRKGRRVPIAAAPAWWHLVKVFDDPQNLLTKKPAARVLSECADDFDHEVVYSLKKKKRWAEVDAATLLDGAHKELAESRVVELTSIAPAYHHKSYERRVVALHELDQDGSVITRKAKGAGRFWERRKRKSRRRRQPVGCLAHGPMKPSRPPRGEFYTHRWRHGYNVGLRMVEVGSGQRSGRCSVDVEKHEREVGPRKPDAIEQEAKTKINENTPQGDEGSMNDEAPN</sequence>
<gene>
    <name evidence="2" type="ORF">NBR_LOCUS999</name>
</gene>
<dbReference type="AlphaFoldDB" id="A0A0N4XEP6"/>
<proteinExistence type="predicted"/>
<name>A0A0N4XEP6_NIPBR</name>
<accession>A0A0N4XEP6</accession>
<evidence type="ECO:0000313" key="3">
    <source>
        <dbReference type="Proteomes" id="UP000271162"/>
    </source>
</evidence>
<keyword evidence="3" id="KW-1185">Reference proteome</keyword>
<feature type="region of interest" description="Disordered" evidence="1">
    <location>
        <begin position="1"/>
        <end position="33"/>
    </location>
</feature>
<dbReference type="EMBL" id="UYSL01000639">
    <property type="protein sequence ID" value="VDL64176.1"/>
    <property type="molecule type" value="Genomic_DNA"/>
</dbReference>
<organism evidence="4">
    <name type="scientific">Nippostrongylus brasiliensis</name>
    <name type="common">Rat hookworm</name>
    <dbReference type="NCBI Taxonomy" id="27835"/>
    <lineage>
        <taxon>Eukaryota</taxon>
        <taxon>Metazoa</taxon>
        <taxon>Ecdysozoa</taxon>
        <taxon>Nematoda</taxon>
        <taxon>Chromadorea</taxon>
        <taxon>Rhabditida</taxon>
        <taxon>Rhabditina</taxon>
        <taxon>Rhabditomorpha</taxon>
        <taxon>Strongyloidea</taxon>
        <taxon>Heligmosomidae</taxon>
        <taxon>Nippostrongylus</taxon>
    </lineage>
</organism>
<evidence type="ECO:0000256" key="1">
    <source>
        <dbReference type="SAM" id="MobiDB-lite"/>
    </source>
</evidence>
<dbReference type="PANTHER" id="PTHR31063:SF4">
    <property type="entry name" value="IBR DOMAIN-CONTAINING PROTEIN"/>
    <property type="match status" value="1"/>
</dbReference>
<reference evidence="4" key="1">
    <citation type="submission" date="2017-02" db="UniProtKB">
        <authorList>
            <consortium name="WormBaseParasite"/>
        </authorList>
    </citation>
    <scope>IDENTIFICATION</scope>
</reference>
<feature type="compositionally biased region" description="Basic and acidic residues" evidence="1">
    <location>
        <begin position="213"/>
        <end position="238"/>
    </location>
</feature>
<evidence type="ECO:0000313" key="2">
    <source>
        <dbReference type="EMBL" id="VDL64176.1"/>
    </source>
</evidence>
<feature type="compositionally biased region" description="Basic residues" evidence="1">
    <location>
        <begin position="154"/>
        <end position="164"/>
    </location>
</feature>
<evidence type="ECO:0000313" key="4">
    <source>
        <dbReference type="WBParaSite" id="NBR_0000099801-mRNA-1"/>
    </source>
</evidence>